<dbReference type="Pfam" id="PF07105">
    <property type="entry name" value="DUF1367"/>
    <property type="match status" value="2"/>
</dbReference>
<reference evidence="1" key="1">
    <citation type="journal article" date="2015" name="Nature">
        <title>Complex archaea that bridge the gap between prokaryotes and eukaryotes.</title>
        <authorList>
            <person name="Spang A."/>
            <person name="Saw J.H."/>
            <person name="Jorgensen S.L."/>
            <person name="Zaremba-Niedzwiedzka K."/>
            <person name="Martijn J."/>
            <person name="Lind A.E."/>
            <person name="van Eijk R."/>
            <person name="Schleper C."/>
            <person name="Guy L."/>
            <person name="Ettema T.J."/>
        </authorList>
    </citation>
    <scope>NUCLEOTIDE SEQUENCE</scope>
</reference>
<name>A0A0F9KVE7_9ZZZZ</name>
<dbReference type="AlphaFoldDB" id="A0A0F9KVE7"/>
<comment type="caution">
    <text evidence="1">The sequence shown here is derived from an EMBL/GenBank/DDBJ whole genome shotgun (WGS) entry which is preliminary data.</text>
</comment>
<evidence type="ECO:0000313" key="1">
    <source>
        <dbReference type="EMBL" id="KKM19360.1"/>
    </source>
</evidence>
<gene>
    <name evidence="1" type="ORF">LCGC14_1656420</name>
</gene>
<dbReference type="InterPro" id="IPR009797">
    <property type="entry name" value="DUF1367"/>
</dbReference>
<sequence>MTDLAFRKRLGTLIPTDEESEAALARIPVGSIVMVKIRRPRNVLHHRKLFALLNLVVNNQEHYETTEHLLAAIKVATGHCHTYPMKNGNVTYIPKSISFASMDQTAFDKFWDGAVKFICSKVIPGVDRADLENEILSMVA</sequence>
<organism evidence="1">
    <name type="scientific">marine sediment metagenome</name>
    <dbReference type="NCBI Taxonomy" id="412755"/>
    <lineage>
        <taxon>unclassified sequences</taxon>
        <taxon>metagenomes</taxon>
        <taxon>ecological metagenomes</taxon>
    </lineage>
</organism>
<dbReference type="EMBL" id="LAZR01014008">
    <property type="protein sequence ID" value="KKM19360.1"/>
    <property type="molecule type" value="Genomic_DNA"/>
</dbReference>
<evidence type="ECO:0008006" key="2">
    <source>
        <dbReference type="Google" id="ProtNLM"/>
    </source>
</evidence>
<protein>
    <recommendedName>
        <fullName evidence="2">DUF1367 family protein</fullName>
    </recommendedName>
</protein>
<accession>A0A0F9KVE7</accession>
<proteinExistence type="predicted"/>